<feature type="transmembrane region" description="Helical" evidence="7">
    <location>
        <begin position="20"/>
        <end position="39"/>
    </location>
</feature>
<accession>A0AA40WCC2</accession>
<gene>
    <name evidence="9" type="ORF">IQB77_12170</name>
</gene>
<evidence type="ECO:0000256" key="1">
    <source>
        <dbReference type="ARBA" id="ARBA00004141"/>
    </source>
</evidence>
<dbReference type="Pfam" id="PF00999">
    <property type="entry name" value="Na_H_Exchanger"/>
    <property type="match status" value="1"/>
</dbReference>
<comment type="subcellular location">
    <subcellularLocation>
        <location evidence="1">Membrane</location>
        <topology evidence="1">Multi-pass membrane protein</topology>
    </subcellularLocation>
</comment>
<feature type="transmembrane region" description="Helical" evidence="7">
    <location>
        <begin position="224"/>
        <end position="248"/>
    </location>
</feature>
<comment type="caution">
    <text evidence="9">The sequence shown here is derived from an EMBL/GenBank/DDBJ whole genome shotgun (WGS) entry which is preliminary data.</text>
</comment>
<feature type="transmembrane region" description="Helical" evidence="7">
    <location>
        <begin position="125"/>
        <end position="144"/>
    </location>
</feature>
<keyword evidence="2" id="KW-0813">Transport</keyword>
<dbReference type="InterPro" id="IPR038770">
    <property type="entry name" value="Na+/solute_symporter_sf"/>
</dbReference>
<evidence type="ECO:0000256" key="3">
    <source>
        <dbReference type="ARBA" id="ARBA00022692"/>
    </source>
</evidence>
<keyword evidence="6 7" id="KW-0472">Membrane</keyword>
<evidence type="ECO:0000256" key="4">
    <source>
        <dbReference type="ARBA" id="ARBA00022989"/>
    </source>
</evidence>
<feature type="transmembrane region" description="Helical" evidence="7">
    <location>
        <begin position="377"/>
        <end position="395"/>
    </location>
</feature>
<feature type="transmembrane region" description="Helical" evidence="7">
    <location>
        <begin position="156"/>
        <end position="179"/>
    </location>
</feature>
<feature type="transmembrane region" description="Helical" evidence="7">
    <location>
        <begin position="260"/>
        <end position="282"/>
    </location>
</feature>
<feature type="transmembrane region" description="Helical" evidence="7">
    <location>
        <begin position="471"/>
        <end position="490"/>
    </location>
</feature>
<evidence type="ECO:0000256" key="7">
    <source>
        <dbReference type="SAM" id="Phobius"/>
    </source>
</evidence>
<sequence length="750" mass="83025">MTKQEFVPTMPPNMKKISLFYIFLIFLFILSLGFIIQSGKNLELEKENFHSSQVLLSKKYLDNTPNESSKINFPRPGFLDLEAIVKIFSGHLKQPISRLLLQLIVIILAARFCGKLATILGQPSVIGEILAGILLGPSLLGLIFPEGFQLLFPKESLSTLQILSQLGLLLFMFVVGMELDLKILRNQAESAIVISHSSIMFPFLLGAGLAYLIYVPLAPEGVDFIAFCLFMGIGMSITAFPVLARIILEKGLTKTTLGSLALTAAAADDVTAWCVLAIVVTIVNAGSFSSGILMIVMSLTYMFVMWKGILPLMKRAGNLYTTKESMTKSITAFFFLFIFISAWITEAIGIHALFGAFLAGVVMPDKKELRNNLVEKIEDFSLTVLLPLFFAFTGLRTKFGLLSSSGLWPVFFLILFVAVLGKLGGSAIASRLSGKSWMDSFSIGILMNTRGLMELIVLNIGYDLGVLSEEIFSMMVLMALTTTVMTGPGLKLIELFFTKRDTIVKPTLNSGILISFAQHTRGLELLKIAYGLFPEKKKERNVTAVHLSPDSNISESHAEKYESLSFTPLKELSKDLNVNLSTIYKTSTNITKDIVRIVNEGNYKLLLIGAARSFFSDDILGGKIRTILNETNCNTGILFSSQLQDIKNIHILFGREKDLELLQIAKRLAANYNSRLSIVDLNGSTNQPQVKQSLKKEKVKILTPVDWKQFDLILCDLDIWENHSEFRVDELPQGGGLLLIRSTDGFIIEA</sequence>
<dbReference type="AlphaFoldDB" id="A0AA40WCC2"/>
<evidence type="ECO:0000313" key="10">
    <source>
        <dbReference type="Proteomes" id="UP000644282"/>
    </source>
</evidence>
<dbReference type="GO" id="GO:0015297">
    <property type="term" value="F:antiporter activity"/>
    <property type="evidence" value="ECO:0007669"/>
    <property type="project" value="InterPro"/>
</dbReference>
<dbReference type="GO" id="GO:1902600">
    <property type="term" value="P:proton transmembrane transport"/>
    <property type="evidence" value="ECO:0007669"/>
    <property type="project" value="InterPro"/>
</dbReference>
<reference evidence="9" key="1">
    <citation type="submission" date="2020-10" db="EMBL/GenBank/DDBJ databases">
        <title>New Zealand Leptospira genomics.</title>
        <authorList>
            <person name="Wilkinson D.A."/>
            <person name="Nisa S."/>
            <person name="Moinet M."/>
            <person name="Benschop J."/>
        </authorList>
    </citation>
    <scope>NUCLEOTIDE SEQUENCE</scope>
    <source>
        <strain evidence="9">ESR8</strain>
    </source>
</reference>
<dbReference type="RefSeq" id="WP_000165925.1">
    <property type="nucleotide sequence ID" value="NZ_CP186594.1"/>
</dbReference>
<evidence type="ECO:0000256" key="2">
    <source>
        <dbReference type="ARBA" id="ARBA00022448"/>
    </source>
</evidence>
<dbReference type="EMBL" id="JADDXF010000021">
    <property type="protein sequence ID" value="MBE8430598.1"/>
    <property type="molecule type" value="Genomic_DNA"/>
</dbReference>
<keyword evidence="4 7" id="KW-1133">Transmembrane helix</keyword>
<dbReference type="Proteomes" id="UP000644282">
    <property type="component" value="Unassembled WGS sequence"/>
</dbReference>
<keyword evidence="5" id="KW-0406">Ion transport</keyword>
<feature type="transmembrane region" description="Helical" evidence="7">
    <location>
        <begin position="191"/>
        <end position="212"/>
    </location>
</feature>
<keyword evidence="3 7" id="KW-0812">Transmembrane</keyword>
<proteinExistence type="predicted"/>
<evidence type="ECO:0000256" key="6">
    <source>
        <dbReference type="ARBA" id="ARBA00023136"/>
    </source>
</evidence>
<dbReference type="PANTHER" id="PTHR32468:SF0">
    <property type="entry name" value="K(+)_H(+) ANTIPORTER 1"/>
    <property type="match status" value="1"/>
</dbReference>
<dbReference type="GO" id="GO:0016020">
    <property type="term" value="C:membrane"/>
    <property type="evidence" value="ECO:0007669"/>
    <property type="project" value="UniProtKB-SubCell"/>
</dbReference>
<evidence type="ECO:0000259" key="8">
    <source>
        <dbReference type="Pfam" id="PF00999"/>
    </source>
</evidence>
<organism evidence="9 10">
    <name type="scientific">Leptospira interrogans serovar Pomona</name>
    <dbReference type="NCBI Taxonomy" id="44276"/>
    <lineage>
        <taxon>Bacteria</taxon>
        <taxon>Pseudomonadati</taxon>
        <taxon>Spirochaetota</taxon>
        <taxon>Spirochaetia</taxon>
        <taxon>Leptospirales</taxon>
        <taxon>Leptospiraceae</taxon>
        <taxon>Leptospira</taxon>
    </lineage>
</organism>
<name>A0AA40WCC2_LEPIR</name>
<feature type="transmembrane region" description="Helical" evidence="7">
    <location>
        <begin position="330"/>
        <end position="357"/>
    </location>
</feature>
<feature type="transmembrane region" description="Helical" evidence="7">
    <location>
        <begin position="288"/>
        <end position="309"/>
    </location>
</feature>
<feature type="transmembrane region" description="Helical" evidence="7">
    <location>
        <begin position="407"/>
        <end position="429"/>
    </location>
</feature>
<protein>
    <submittedName>
        <fullName evidence="9">Cation:proton antiporter</fullName>
    </submittedName>
</protein>
<evidence type="ECO:0000256" key="5">
    <source>
        <dbReference type="ARBA" id="ARBA00023065"/>
    </source>
</evidence>
<dbReference type="Gene3D" id="1.20.1530.20">
    <property type="match status" value="1"/>
</dbReference>
<dbReference type="InterPro" id="IPR006153">
    <property type="entry name" value="Cation/H_exchanger_TM"/>
</dbReference>
<evidence type="ECO:0000313" key="9">
    <source>
        <dbReference type="EMBL" id="MBE8430598.1"/>
    </source>
</evidence>
<dbReference type="PANTHER" id="PTHR32468">
    <property type="entry name" value="CATION/H + ANTIPORTER"/>
    <property type="match status" value="1"/>
</dbReference>
<feature type="transmembrane region" description="Helical" evidence="7">
    <location>
        <begin position="96"/>
        <end position="113"/>
    </location>
</feature>
<dbReference type="InterPro" id="IPR050794">
    <property type="entry name" value="CPA2_transporter"/>
</dbReference>
<feature type="domain" description="Cation/H+ exchanger transmembrane" evidence="8">
    <location>
        <begin position="109"/>
        <end position="491"/>
    </location>
</feature>